<gene>
    <name evidence="7" type="primary">flgH</name>
    <name evidence="9" type="ORF">EZ216_19710</name>
</gene>
<evidence type="ECO:0000256" key="7">
    <source>
        <dbReference type="HAMAP-Rule" id="MF_00415"/>
    </source>
</evidence>
<comment type="caution">
    <text evidence="9">The sequence shown here is derived from an EMBL/GenBank/DDBJ whole genome shotgun (WGS) entry which is preliminary data.</text>
</comment>
<organism evidence="9 10">
    <name type="scientific">Ramlibacter humi</name>
    <dbReference type="NCBI Taxonomy" id="2530451"/>
    <lineage>
        <taxon>Bacteria</taxon>
        <taxon>Pseudomonadati</taxon>
        <taxon>Pseudomonadota</taxon>
        <taxon>Betaproteobacteria</taxon>
        <taxon>Burkholderiales</taxon>
        <taxon>Comamonadaceae</taxon>
        <taxon>Ramlibacter</taxon>
    </lineage>
</organism>
<dbReference type="GO" id="GO:0003774">
    <property type="term" value="F:cytoskeletal motor activity"/>
    <property type="evidence" value="ECO:0007669"/>
    <property type="project" value="InterPro"/>
</dbReference>
<evidence type="ECO:0000256" key="4">
    <source>
        <dbReference type="ARBA" id="ARBA00023136"/>
    </source>
</evidence>
<dbReference type="Pfam" id="PF02107">
    <property type="entry name" value="FlgH"/>
    <property type="match status" value="1"/>
</dbReference>
<keyword evidence="3 8" id="KW-0732">Signal</keyword>
<keyword evidence="5 7" id="KW-0975">Bacterial flagellum</keyword>
<accession>A0A4Z0BGQ0</accession>
<evidence type="ECO:0000256" key="5">
    <source>
        <dbReference type="ARBA" id="ARBA00023143"/>
    </source>
</evidence>
<evidence type="ECO:0000256" key="8">
    <source>
        <dbReference type="SAM" id="SignalP"/>
    </source>
</evidence>
<comment type="function">
    <text evidence="1 7">Assembles around the rod to form the L-ring and probably protects the motor/basal body from shearing forces during rotation.</text>
</comment>
<comment type="subcellular location">
    <subcellularLocation>
        <location evidence="7">Cell outer membrane</location>
    </subcellularLocation>
    <subcellularLocation>
        <location evidence="7">Bacterial flagellum basal body</location>
    </subcellularLocation>
</comment>
<dbReference type="Proteomes" id="UP000297839">
    <property type="component" value="Unassembled WGS sequence"/>
</dbReference>
<evidence type="ECO:0000256" key="1">
    <source>
        <dbReference type="ARBA" id="ARBA00002591"/>
    </source>
</evidence>
<dbReference type="RefSeq" id="WP_135251503.1">
    <property type="nucleotide sequence ID" value="NZ_SMLK01000009.1"/>
</dbReference>
<keyword evidence="9" id="KW-0966">Cell projection</keyword>
<evidence type="ECO:0000256" key="3">
    <source>
        <dbReference type="ARBA" id="ARBA00022729"/>
    </source>
</evidence>
<dbReference type="GO" id="GO:0009279">
    <property type="term" value="C:cell outer membrane"/>
    <property type="evidence" value="ECO:0007669"/>
    <property type="project" value="UniProtKB-SubCell"/>
</dbReference>
<proteinExistence type="inferred from homology"/>
<dbReference type="PANTHER" id="PTHR34933">
    <property type="entry name" value="FLAGELLAR L-RING PROTEIN"/>
    <property type="match status" value="1"/>
</dbReference>
<keyword evidence="9" id="KW-0282">Flagellum</keyword>
<protein>
    <recommendedName>
        <fullName evidence="7">Flagellar L-ring protein</fullName>
    </recommendedName>
    <alternativeName>
        <fullName evidence="7">Basal body L-ring protein</fullName>
    </alternativeName>
</protein>
<comment type="subunit">
    <text evidence="7">The basal body constitutes a major portion of the flagellar organelle and consists of four rings (L,P,S, and M) mounted on a central rod.</text>
</comment>
<sequence length="193" mass="20862">MNPSRRTLAAALLAAAAFPAVRAQSLFREDTWRPLTGDNKAYRPGDVLTVQVYENSSAVSSADTGTRRNNNLNAELTHGARVVGESSARLGGDFDGGGRTQRTSRLLTTLTVTVQEVLPGGQLRVAGTQAVTVNNELQRVTLEGLVRPADISDGNVVQSTRIADARITYLGEGDISERQQRAWWRQLADFLGL</sequence>
<evidence type="ECO:0000256" key="2">
    <source>
        <dbReference type="ARBA" id="ARBA00006929"/>
    </source>
</evidence>
<dbReference type="GO" id="GO:0071973">
    <property type="term" value="P:bacterial-type flagellum-dependent cell motility"/>
    <property type="evidence" value="ECO:0007669"/>
    <property type="project" value="InterPro"/>
</dbReference>
<keyword evidence="10" id="KW-1185">Reference proteome</keyword>
<dbReference type="AlphaFoldDB" id="A0A4Z0BGQ0"/>
<evidence type="ECO:0000256" key="6">
    <source>
        <dbReference type="ARBA" id="ARBA00023237"/>
    </source>
</evidence>
<dbReference type="InterPro" id="IPR000527">
    <property type="entry name" value="Flag_Lring"/>
</dbReference>
<dbReference type="HAMAP" id="MF_00415">
    <property type="entry name" value="FlgH"/>
    <property type="match status" value="1"/>
</dbReference>
<dbReference type="PRINTS" id="PR01008">
    <property type="entry name" value="FLGLRINGFLGH"/>
</dbReference>
<dbReference type="OrthoDB" id="9789463at2"/>
<feature type="signal peptide" evidence="8">
    <location>
        <begin position="1"/>
        <end position="23"/>
    </location>
</feature>
<reference evidence="9 10" key="1">
    <citation type="submission" date="2019-03" db="EMBL/GenBank/DDBJ databases">
        <title>Ramlibacter sp. 18x22-1, whole genome shotgun sequence.</title>
        <authorList>
            <person name="Zhang X."/>
            <person name="Feng G."/>
            <person name="Zhu H."/>
        </authorList>
    </citation>
    <scope>NUCLEOTIDE SEQUENCE [LARGE SCALE GENOMIC DNA]</scope>
    <source>
        <strain evidence="9 10">18x22-1</strain>
    </source>
</reference>
<dbReference type="PANTHER" id="PTHR34933:SF1">
    <property type="entry name" value="FLAGELLAR L-RING PROTEIN"/>
    <property type="match status" value="1"/>
</dbReference>
<keyword evidence="9" id="KW-0969">Cilium</keyword>
<keyword evidence="4 7" id="KW-0472">Membrane</keyword>
<comment type="similarity">
    <text evidence="2 7">Belongs to the FlgH family.</text>
</comment>
<dbReference type="EMBL" id="SMLK01000009">
    <property type="protein sequence ID" value="TFY97088.1"/>
    <property type="molecule type" value="Genomic_DNA"/>
</dbReference>
<dbReference type="GO" id="GO:0009427">
    <property type="term" value="C:bacterial-type flagellum basal body, distal rod, L ring"/>
    <property type="evidence" value="ECO:0007669"/>
    <property type="project" value="InterPro"/>
</dbReference>
<evidence type="ECO:0000313" key="10">
    <source>
        <dbReference type="Proteomes" id="UP000297839"/>
    </source>
</evidence>
<keyword evidence="6 7" id="KW-0998">Cell outer membrane</keyword>
<name>A0A4Z0BGQ0_9BURK</name>
<evidence type="ECO:0000313" key="9">
    <source>
        <dbReference type="EMBL" id="TFY97088.1"/>
    </source>
</evidence>
<feature type="chain" id="PRO_5021352990" description="Flagellar L-ring protein" evidence="8">
    <location>
        <begin position="24"/>
        <end position="193"/>
    </location>
</feature>